<reference evidence="2" key="1">
    <citation type="submission" date="2022-07" db="EMBL/GenBank/DDBJ databases">
        <title>Genome Sequence of Physisporinus lineatus.</title>
        <authorList>
            <person name="Buettner E."/>
        </authorList>
    </citation>
    <scope>NUCLEOTIDE SEQUENCE</scope>
    <source>
        <strain evidence="2">VT162</strain>
    </source>
</reference>
<protein>
    <submittedName>
        <fullName evidence="2">Uncharacterized protein</fullName>
    </submittedName>
</protein>
<dbReference type="Proteomes" id="UP001212997">
    <property type="component" value="Unassembled WGS sequence"/>
</dbReference>
<proteinExistence type="predicted"/>
<accession>A0AAD5YFQ6</accession>
<dbReference type="AlphaFoldDB" id="A0AAD5YFQ6"/>
<organism evidence="2 3">
    <name type="scientific">Meripilus lineatus</name>
    <dbReference type="NCBI Taxonomy" id="2056292"/>
    <lineage>
        <taxon>Eukaryota</taxon>
        <taxon>Fungi</taxon>
        <taxon>Dikarya</taxon>
        <taxon>Basidiomycota</taxon>
        <taxon>Agaricomycotina</taxon>
        <taxon>Agaricomycetes</taxon>
        <taxon>Polyporales</taxon>
        <taxon>Meripilaceae</taxon>
        <taxon>Meripilus</taxon>
    </lineage>
</organism>
<evidence type="ECO:0000313" key="3">
    <source>
        <dbReference type="Proteomes" id="UP001212997"/>
    </source>
</evidence>
<dbReference type="EMBL" id="JANAWD010000430">
    <property type="protein sequence ID" value="KAJ3479577.1"/>
    <property type="molecule type" value="Genomic_DNA"/>
</dbReference>
<evidence type="ECO:0000313" key="2">
    <source>
        <dbReference type="EMBL" id="KAJ3479577.1"/>
    </source>
</evidence>
<feature type="region of interest" description="Disordered" evidence="1">
    <location>
        <begin position="107"/>
        <end position="131"/>
    </location>
</feature>
<keyword evidence="3" id="KW-1185">Reference proteome</keyword>
<sequence length="267" mass="28079">MPTVPPTCRCLTSLGQEGIYIPGVNDQMDIPTVSVGPTPDPELDDVVLVSVVTGDGIGAITSESSLIKGAGVPACTKSDKPHLSLDDLSLHSPSSVLGTPFDASPKFEYPFPESIPDQQSGSSPSRRDPSIPAAYPIPISLLTASPITLPASPIFEPRALVAMHPKLHTRDPPVPPSLSKKIWPNTVNAPGRPRSRTKSASIDATLLPLKSTRSLELQRAAGPVPTNAGRPETGAPSGDHPERSRTHGPLPTGPNQTFAQASRRTSR</sequence>
<feature type="region of interest" description="Disordered" evidence="1">
    <location>
        <begin position="167"/>
        <end position="267"/>
    </location>
</feature>
<name>A0AAD5YFQ6_9APHY</name>
<evidence type="ECO:0000256" key="1">
    <source>
        <dbReference type="SAM" id="MobiDB-lite"/>
    </source>
</evidence>
<feature type="compositionally biased region" description="Polar residues" evidence="1">
    <location>
        <begin position="253"/>
        <end position="267"/>
    </location>
</feature>
<comment type="caution">
    <text evidence="2">The sequence shown here is derived from an EMBL/GenBank/DDBJ whole genome shotgun (WGS) entry which is preliminary data.</text>
</comment>
<gene>
    <name evidence="2" type="ORF">NLI96_g8967</name>
</gene>